<comment type="similarity">
    <text evidence="5">Belongs to the TRAPP small subunits family. BET5 subfamily.</text>
</comment>
<dbReference type="GO" id="GO:0005783">
    <property type="term" value="C:endoplasmic reticulum"/>
    <property type="evidence" value="ECO:0007669"/>
    <property type="project" value="UniProtKB-SubCell"/>
</dbReference>
<dbReference type="GeneID" id="16997282"/>
<evidence type="ECO:0000256" key="1">
    <source>
        <dbReference type="ARBA" id="ARBA00022448"/>
    </source>
</evidence>
<reference evidence="7 8" key="1">
    <citation type="journal article" date="2004" name="Nature">
        <title>Genome sequence of the ultrasmall unicellular red alga Cyanidioschyzon merolae 10D.</title>
        <authorList>
            <person name="Matsuzaki M."/>
            <person name="Misumi O."/>
            <person name="Shin-i T."/>
            <person name="Maruyama S."/>
            <person name="Takahara M."/>
            <person name="Miyagishima S."/>
            <person name="Mori T."/>
            <person name="Nishida K."/>
            <person name="Yagisawa F."/>
            <person name="Nishida K."/>
            <person name="Yoshida Y."/>
            <person name="Nishimura Y."/>
            <person name="Nakao S."/>
            <person name="Kobayashi T."/>
            <person name="Momoyama Y."/>
            <person name="Higashiyama T."/>
            <person name="Minoda A."/>
            <person name="Sano M."/>
            <person name="Nomoto H."/>
            <person name="Oishi K."/>
            <person name="Hayashi H."/>
            <person name="Ohta F."/>
            <person name="Nishizaka S."/>
            <person name="Haga S."/>
            <person name="Miura S."/>
            <person name="Morishita T."/>
            <person name="Kabeya Y."/>
            <person name="Terasawa K."/>
            <person name="Suzuki Y."/>
            <person name="Ishii Y."/>
            <person name="Asakawa S."/>
            <person name="Takano H."/>
            <person name="Ohta N."/>
            <person name="Kuroiwa H."/>
            <person name="Tanaka K."/>
            <person name="Shimizu N."/>
            <person name="Sugano S."/>
            <person name="Sato N."/>
            <person name="Nozaki H."/>
            <person name="Ogasawara N."/>
            <person name="Kohara Y."/>
            <person name="Kuroiwa T."/>
        </authorList>
    </citation>
    <scope>NUCLEOTIDE SEQUENCE [LARGE SCALE GENOMIC DNA]</scope>
    <source>
        <strain evidence="7 8">10D</strain>
    </source>
</reference>
<organism evidence="7 8">
    <name type="scientific">Cyanidioschyzon merolae (strain NIES-3377 / 10D)</name>
    <name type="common">Unicellular red alga</name>
    <dbReference type="NCBI Taxonomy" id="280699"/>
    <lineage>
        <taxon>Eukaryota</taxon>
        <taxon>Rhodophyta</taxon>
        <taxon>Bangiophyceae</taxon>
        <taxon>Cyanidiales</taxon>
        <taxon>Cyanidiaceae</taxon>
        <taxon>Cyanidioschyzon</taxon>
    </lineage>
</organism>
<dbReference type="Gene3D" id="3.30.450.70">
    <property type="match status" value="1"/>
</dbReference>
<dbReference type="PANTHER" id="PTHR23249">
    <property type="entry name" value="TRAFFICKING PROTEIN PARTICLE COMPLEX SUBUNIT"/>
    <property type="match status" value="1"/>
</dbReference>
<dbReference type="GO" id="GO:0030008">
    <property type="term" value="C:TRAPP complex"/>
    <property type="evidence" value="ECO:0007669"/>
    <property type="project" value="UniProtKB-UniRule"/>
</dbReference>
<dbReference type="InterPro" id="IPR007233">
    <property type="entry name" value="TRAPPC"/>
</dbReference>
<dbReference type="PANTHER" id="PTHR23249:SF16">
    <property type="entry name" value="TRAFFICKING PROTEIN PARTICLE COMPLEX SUBUNIT 1"/>
    <property type="match status" value="1"/>
</dbReference>
<dbReference type="CDD" id="cd14855">
    <property type="entry name" value="TRAPPC1_MUM2"/>
    <property type="match status" value="1"/>
</dbReference>
<dbReference type="AlphaFoldDB" id="M1VM22"/>
<evidence type="ECO:0000313" key="7">
    <source>
        <dbReference type="EMBL" id="BAM82908.1"/>
    </source>
</evidence>
<reference evidence="7 8" key="2">
    <citation type="journal article" date="2007" name="BMC Biol.">
        <title>A 100%-complete sequence reveals unusually simple genomic features in the hot-spring red alga Cyanidioschyzon merolae.</title>
        <authorList>
            <person name="Nozaki H."/>
            <person name="Takano H."/>
            <person name="Misumi O."/>
            <person name="Terasawa K."/>
            <person name="Matsuzaki M."/>
            <person name="Maruyama S."/>
            <person name="Nishida K."/>
            <person name="Yagisawa F."/>
            <person name="Yoshida Y."/>
            <person name="Fujiwara T."/>
            <person name="Takio S."/>
            <person name="Tamura K."/>
            <person name="Chung S.J."/>
            <person name="Nakamura S."/>
            <person name="Kuroiwa H."/>
            <person name="Tanaka K."/>
            <person name="Sato N."/>
            <person name="Kuroiwa T."/>
        </authorList>
    </citation>
    <scope>NUCLEOTIDE SEQUENCE [LARGE SCALE GENOMIC DNA]</scope>
    <source>
        <strain evidence="7 8">10D</strain>
    </source>
</reference>
<keyword evidence="4 6" id="KW-0333">Golgi apparatus</keyword>
<dbReference type="InterPro" id="IPR011012">
    <property type="entry name" value="Longin-like_dom_sf"/>
</dbReference>
<dbReference type="SUPFAM" id="SSF64356">
    <property type="entry name" value="SNARE-like"/>
    <property type="match status" value="1"/>
</dbReference>
<sequence length="176" mass="20045">MQVYNFYLFSRHGTCLYYREWQRTRPGSDTQQEQQNLIGLLFAVKQLCRSLAPANDDSLPIDTATRYMPRGPSNFCSYSTEKYQLHCFESSTGLRFVLTTSPTASDLTRILQRVYREAYVECAIRNPLYTLGTSIVSESFRKRLDSVIRTLAVESTVFRPASEKALRGNGSPATKS</sequence>
<evidence type="ECO:0000256" key="4">
    <source>
        <dbReference type="ARBA" id="ARBA00023034"/>
    </source>
</evidence>
<evidence type="ECO:0000256" key="2">
    <source>
        <dbReference type="ARBA" id="ARBA00022824"/>
    </source>
</evidence>
<comment type="subcellular location">
    <subcellularLocation>
        <location evidence="6">Endoplasmic reticulum</location>
    </subcellularLocation>
    <subcellularLocation>
        <location evidence="6">Golgi apparatus</location>
        <location evidence="6">cis-Golgi network</location>
    </subcellularLocation>
</comment>
<keyword evidence="1 6" id="KW-0813">Transport</keyword>
<keyword evidence="2 6" id="KW-0256">Endoplasmic reticulum</keyword>
<dbReference type="RefSeq" id="XP_005538944.1">
    <property type="nucleotide sequence ID" value="XM_005538887.1"/>
</dbReference>
<evidence type="ECO:0000313" key="8">
    <source>
        <dbReference type="Proteomes" id="UP000007014"/>
    </source>
</evidence>
<dbReference type="OrthoDB" id="246406at2759"/>
<accession>M1VM22</accession>
<dbReference type="Gramene" id="CMS324CT">
    <property type="protein sequence ID" value="CMS324CT"/>
    <property type="gene ID" value="CMS324C"/>
</dbReference>
<dbReference type="KEGG" id="cme:CYME_CMS324C"/>
<dbReference type="GO" id="GO:0006888">
    <property type="term" value="P:endoplasmic reticulum to Golgi vesicle-mediated transport"/>
    <property type="evidence" value="ECO:0007669"/>
    <property type="project" value="UniProtKB-UniRule"/>
</dbReference>
<evidence type="ECO:0000256" key="6">
    <source>
        <dbReference type="RuleBase" id="RU366065"/>
    </source>
</evidence>
<gene>
    <name evidence="7" type="ORF">CYME_CMS324C</name>
</gene>
<protein>
    <recommendedName>
        <fullName evidence="6">Trafficking protein particle complex subunit</fullName>
    </recommendedName>
</protein>
<comment type="subunit">
    <text evidence="6">Part of the multisubunit transport protein particle (TRAPP) complex.</text>
</comment>
<evidence type="ECO:0000256" key="5">
    <source>
        <dbReference type="ARBA" id="ARBA00038167"/>
    </source>
</evidence>
<keyword evidence="8" id="KW-1185">Reference proteome</keyword>
<dbReference type="OMA" id="GKLMYGM"/>
<dbReference type="STRING" id="280699.M1VM22"/>
<dbReference type="GO" id="GO:0005794">
    <property type="term" value="C:Golgi apparatus"/>
    <property type="evidence" value="ECO:0007669"/>
    <property type="project" value="UniProtKB-SubCell"/>
</dbReference>
<dbReference type="Pfam" id="PF04099">
    <property type="entry name" value="Sybindin"/>
    <property type="match status" value="1"/>
</dbReference>
<proteinExistence type="inferred from homology"/>
<name>M1VM22_CYAM1</name>
<keyword evidence="3 6" id="KW-0931">ER-Golgi transport</keyword>
<dbReference type="HOGENOM" id="CLU_053380_4_0_1"/>
<dbReference type="Proteomes" id="UP000007014">
    <property type="component" value="Chromosome 19"/>
</dbReference>
<evidence type="ECO:0000256" key="3">
    <source>
        <dbReference type="ARBA" id="ARBA00022892"/>
    </source>
</evidence>
<dbReference type="EMBL" id="AP006501">
    <property type="protein sequence ID" value="BAM82908.1"/>
    <property type="molecule type" value="Genomic_DNA"/>
</dbReference>
<dbReference type="eggNOG" id="KOG3368">
    <property type="taxonomic scope" value="Eukaryota"/>
</dbReference>
<dbReference type="SMART" id="SM01399">
    <property type="entry name" value="Sybindin"/>
    <property type="match status" value="1"/>
</dbReference>